<dbReference type="SUPFAM" id="SSF48498">
    <property type="entry name" value="Tetracyclin repressor-like, C-terminal domain"/>
    <property type="match status" value="1"/>
</dbReference>
<dbReference type="RefSeq" id="WP_091551472.1">
    <property type="nucleotide sequence ID" value="NZ_FNPH01000001.1"/>
</dbReference>
<name>A0A1H3HH99_9ACTN</name>
<accession>A0A1H3HH99</accession>
<evidence type="ECO:0000313" key="6">
    <source>
        <dbReference type="EMBL" id="SDY14164.1"/>
    </source>
</evidence>
<dbReference type="AlphaFoldDB" id="A0A1H3HH99"/>
<dbReference type="Proteomes" id="UP000242415">
    <property type="component" value="Unassembled WGS sequence"/>
</dbReference>
<evidence type="ECO:0000256" key="1">
    <source>
        <dbReference type="ARBA" id="ARBA00023015"/>
    </source>
</evidence>
<dbReference type="PANTHER" id="PTHR47506:SF6">
    <property type="entry name" value="HTH-TYPE TRANSCRIPTIONAL REPRESSOR NEMR"/>
    <property type="match status" value="1"/>
</dbReference>
<evidence type="ECO:0000256" key="3">
    <source>
        <dbReference type="ARBA" id="ARBA00023163"/>
    </source>
</evidence>
<dbReference type="Pfam" id="PF00440">
    <property type="entry name" value="TetR_N"/>
    <property type="match status" value="1"/>
</dbReference>
<protein>
    <submittedName>
        <fullName evidence="6">Transcriptional regulator, TetR family</fullName>
    </submittedName>
</protein>
<dbReference type="Pfam" id="PF16925">
    <property type="entry name" value="TetR_C_13"/>
    <property type="match status" value="1"/>
</dbReference>
<dbReference type="Gene3D" id="1.10.10.60">
    <property type="entry name" value="Homeodomain-like"/>
    <property type="match status" value="1"/>
</dbReference>
<keyword evidence="1" id="KW-0805">Transcription regulation</keyword>
<dbReference type="PRINTS" id="PR00455">
    <property type="entry name" value="HTHTETR"/>
</dbReference>
<dbReference type="InterPro" id="IPR011075">
    <property type="entry name" value="TetR_C"/>
</dbReference>
<dbReference type="GO" id="GO:0003677">
    <property type="term" value="F:DNA binding"/>
    <property type="evidence" value="ECO:0007669"/>
    <property type="project" value="UniProtKB-UniRule"/>
</dbReference>
<evidence type="ECO:0000256" key="4">
    <source>
        <dbReference type="PROSITE-ProRule" id="PRU00335"/>
    </source>
</evidence>
<organism evidence="6 7">
    <name type="scientific">Micromonospora pattaloongensis</name>
    <dbReference type="NCBI Taxonomy" id="405436"/>
    <lineage>
        <taxon>Bacteria</taxon>
        <taxon>Bacillati</taxon>
        <taxon>Actinomycetota</taxon>
        <taxon>Actinomycetes</taxon>
        <taxon>Micromonosporales</taxon>
        <taxon>Micromonosporaceae</taxon>
        <taxon>Micromonospora</taxon>
    </lineage>
</organism>
<keyword evidence="7" id="KW-1185">Reference proteome</keyword>
<gene>
    <name evidence="6" type="ORF">SAMN05444365_101813</name>
</gene>
<dbReference type="PROSITE" id="PS50977">
    <property type="entry name" value="HTH_TETR_2"/>
    <property type="match status" value="1"/>
</dbReference>
<evidence type="ECO:0000259" key="5">
    <source>
        <dbReference type="PROSITE" id="PS50977"/>
    </source>
</evidence>
<dbReference type="EMBL" id="FNPH01000001">
    <property type="protein sequence ID" value="SDY14164.1"/>
    <property type="molecule type" value="Genomic_DNA"/>
</dbReference>
<reference evidence="7" key="1">
    <citation type="submission" date="2016-10" db="EMBL/GenBank/DDBJ databases">
        <authorList>
            <person name="Varghese N."/>
            <person name="Submissions S."/>
        </authorList>
    </citation>
    <scope>NUCLEOTIDE SEQUENCE [LARGE SCALE GENOMIC DNA]</scope>
    <source>
        <strain evidence="7">DSM 45245</strain>
    </source>
</reference>
<dbReference type="Gene3D" id="1.10.357.10">
    <property type="entry name" value="Tetracycline Repressor, domain 2"/>
    <property type="match status" value="1"/>
</dbReference>
<feature type="domain" description="HTH tetR-type" evidence="5">
    <location>
        <begin position="11"/>
        <end position="71"/>
    </location>
</feature>
<dbReference type="InterPro" id="IPR036271">
    <property type="entry name" value="Tet_transcr_reg_TetR-rel_C_sf"/>
</dbReference>
<sequence length="212" mass="23295">MTTDGRLARGARTRTAILDAAVALATEAGLDGLSLGQLAETLGVSKSGLFAHWRSKEELQLATIERAREQWSEQVIAPALRVPRGIRRLWALHEARLDFYAAAVLPGGCFFGNAEFEYNARSGPVRDRLAEALTEWIAFVERLGAEAIAAGELEPDVDVRQLAYEFEAFGLNAALRSRLLAPESAYVFARRAVLDRLRALCTDPTLLPEDSR</sequence>
<keyword evidence="3" id="KW-0804">Transcription</keyword>
<dbReference type="STRING" id="405436.SAMN05444365_101813"/>
<keyword evidence="2 4" id="KW-0238">DNA-binding</keyword>
<evidence type="ECO:0000256" key="2">
    <source>
        <dbReference type="ARBA" id="ARBA00023125"/>
    </source>
</evidence>
<dbReference type="OrthoDB" id="326421at2"/>
<dbReference type="SUPFAM" id="SSF46689">
    <property type="entry name" value="Homeodomain-like"/>
    <property type="match status" value="1"/>
</dbReference>
<dbReference type="PANTHER" id="PTHR47506">
    <property type="entry name" value="TRANSCRIPTIONAL REGULATORY PROTEIN"/>
    <property type="match status" value="1"/>
</dbReference>
<dbReference type="InterPro" id="IPR009057">
    <property type="entry name" value="Homeodomain-like_sf"/>
</dbReference>
<evidence type="ECO:0000313" key="7">
    <source>
        <dbReference type="Proteomes" id="UP000242415"/>
    </source>
</evidence>
<dbReference type="InterPro" id="IPR001647">
    <property type="entry name" value="HTH_TetR"/>
</dbReference>
<proteinExistence type="predicted"/>
<feature type="DNA-binding region" description="H-T-H motif" evidence="4">
    <location>
        <begin position="34"/>
        <end position="53"/>
    </location>
</feature>